<accession>A0A0A0LVW5</accession>
<evidence type="ECO:0000256" key="3">
    <source>
        <dbReference type="ARBA" id="ARBA00022989"/>
    </source>
</evidence>
<dbReference type="Pfam" id="PF03168">
    <property type="entry name" value="LEA_2"/>
    <property type="match status" value="1"/>
</dbReference>
<gene>
    <name evidence="7" type="ORF">Csa_1G169420</name>
</gene>
<feature type="transmembrane region" description="Helical" evidence="5">
    <location>
        <begin position="23"/>
        <end position="45"/>
    </location>
</feature>
<dbReference type="OrthoDB" id="1426517at2759"/>
<dbReference type="PANTHER" id="PTHR31415:SF166">
    <property type="entry name" value="LATE EMBRYOGENESIS ABUNDANT (LEA) HYDROXYPROLINE-RICH GLYCOPROTEIN FAMILY"/>
    <property type="match status" value="1"/>
</dbReference>
<dbReference type="GO" id="GO:0098542">
    <property type="term" value="P:defense response to other organism"/>
    <property type="evidence" value="ECO:0007669"/>
    <property type="project" value="InterPro"/>
</dbReference>
<dbReference type="KEGG" id="csv:101212136"/>
<organism evidence="7 8">
    <name type="scientific">Cucumis sativus</name>
    <name type="common">Cucumber</name>
    <dbReference type="NCBI Taxonomy" id="3659"/>
    <lineage>
        <taxon>Eukaryota</taxon>
        <taxon>Viridiplantae</taxon>
        <taxon>Streptophyta</taxon>
        <taxon>Embryophyta</taxon>
        <taxon>Tracheophyta</taxon>
        <taxon>Spermatophyta</taxon>
        <taxon>Magnoliopsida</taxon>
        <taxon>eudicotyledons</taxon>
        <taxon>Gunneridae</taxon>
        <taxon>Pentapetalae</taxon>
        <taxon>rosids</taxon>
        <taxon>fabids</taxon>
        <taxon>Cucurbitales</taxon>
        <taxon>Cucurbitaceae</taxon>
        <taxon>Benincaseae</taxon>
        <taxon>Cucumis</taxon>
    </lineage>
</organism>
<protein>
    <recommendedName>
        <fullName evidence="6">Late embryogenesis abundant protein LEA-2 subgroup domain-containing protein</fullName>
    </recommendedName>
</protein>
<dbReference type="STRING" id="3659.A0A0A0LVW5"/>
<evidence type="ECO:0000256" key="5">
    <source>
        <dbReference type="SAM" id="Phobius"/>
    </source>
</evidence>
<reference evidence="7 8" key="2">
    <citation type="journal article" date="2009" name="PLoS ONE">
        <title>An integrated genetic and cytogenetic map of the cucumber genome.</title>
        <authorList>
            <person name="Ren Y."/>
            <person name="Zhang Z."/>
            <person name="Liu J."/>
            <person name="Staub J.E."/>
            <person name="Han Y."/>
            <person name="Cheng Z."/>
            <person name="Li X."/>
            <person name="Lu J."/>
            <person name="Miao H."/>
            <person name="Kang H."/>
            <person name="Xie B."/>
            <person name="Gu X."/>
            <person name="Wang X."/>
            <person name="Du Y."/>
            <person name="Jin W."/>
            <person name="Huang S."/>
        </authorList>
    </citation>
    <scope>NUCLEOTIDE SEQUENCE [LARGE SCALE GENOMIC DNA]</scope>
    <source>
        <strain evidence="8">cv. 9930</strain>
    </source>
</reference>
<dbReference type="OMA" id="HCPANIR"/>
<sequence length="213" mass="23988">MTVKDCDHHHHHDCERRRLYRRIACVIFTVVLLIGLVIFLIWAILRPSKPRLILQDVTLLGLNVSSVPPAAISTTMQITISSHNPNNRIGVYYQVMDVYAAYRGQQVTLPTLLPPTYQGHNDVTVWSPFLYGEAVPVAPEFAEALNEDNNVGAMLFNIKVNGQVRWKVGSWISGRYRLNANCPAYIKFGDPKNGIAFGPAMKFQFVQGCYVDI</sequence>
<dbReference type="GO" id="GO:0009506">
    <property type="term" value="C:plasmodesma"/>
    <property type="evidence" value="ECO:0000318"/>
    <property type="project" value="GO_Central"/>
</dbReference>
<evidence type="ECO:0000259" key="6">
    <source>
        <dbReference type="Pfam" id="PF03168"/>
    </source>
</evidence>
<evidence type="ECO:0000313" key="7">
    <source>
        <dbReference type="EMBL" id="KGN64967.1"/>
    </source>
</evidence>
<dbReference type="eggNOG" id="ENOG502QSD7">
    <property type="taxonomic scope" value="Eukaryota"/>
</dbReference>
<dbReference type="InterPro" id="IPR044839">
    <property type="entry name" value="NDR1-like"/>
</dbReference>
<reference evidence="7 8" key="1">
    <citation type="journal article" date="2009" name="Nat. Genet.">
        <title>The genome of the cucumber, Cucumis sativus L.</title>
        <authorList>
            <person name="Huang S."/>
            <person name="Li R."/>
            <person name="Zhang Z."/>
            <person name="Li L."/>
            <person name="Gu X."/>
            <person name="Fan W."/>
            <person name="Lucas W.J."/>
            <person name="Wang X."/>
            <person name="Xie B."/>
            <person name="Ni P."/>
            <person name="Ren Y."/>
            <person name="Zhu H."/>
            <person name="Li J."/>
            <person name="Lin K."/>
            <person name="Jin W."/>
            <person name="Fei Z."/>
            <person name="Li G."/>
            <person name="Staub J."/>
            <person name="Kilian A."/>
            <person name="van der Vossen E.A."/>
            <person name="Wu Y."/>
            <person name="Guo J."/>
            <person name="He J."/>
            <person name="Jia Z."/>
            <person name="Ren Y."/>
            <person name="Tian G."/>
            <person name="Lu Y."/>
            <person name="Ruan J."/>
            <person name="Qian W."/>
            <person name="Wang M."/>
            <person name="Huang Q."/>
            <person name="Li B."/>
            <person name="Xuan Z."/>
            <person name="Cao J."/>
            <person name="Asan"/>
            <person name="Wu Z."/>
            <person name="Zhang J."/>
            <person name="Cai Q."/>
            <person name="Bai Y."/>
            <person name="Zhao B."/>
            <person name="Han Y."/>
            <person name="Li Y."/>
            <person name="Li X."/>
            <person name="Wang S."/>
            <person name="Shi Q."/>
            <person name="Liu S."/>
            <person name="Cho W.K."/>
            <person name="Kim J.Y."/>
            <person name="Xu Y."/>
            <person name="Heller-Uszynska K."/>
            <person name="Miao H."/>
            <person name="Cheng Z."/>
            <person name="Zhang S."/>
            <person name="Wu J."/>
            <person name="Yang Y."/>
            <person name="Kang H."/>
            <person name="Li M."/>
            <person name="Liang H."/>
            <person name="Ren X."/>
            <person name="Shi Z."/>
            <person name="Wen M."/>
            <person name="Jian M."/>
            <person name="Yang H."/>
            <person name="Zhang G."/>
            <person name="Yang Z."/>
            <person name="Chen R."/>
            <person name="Liu S."/>
            <person name="Li J."/>
            <person name="Ma L."/>
            <person name="Liu H."/>
            <person name="Zhou Y."/>
            <person name="Zhao J."/>
            <person name="Fang X."/>
            <person name="Li G."/>
            <person name="Fang L."/>
            <person name="Li Y."/>
            <person name="Liu D."/>
            <person name="Zheng H."/>
            <person name="Zhang Y."/>
            <person name="Qin N."/>
            <person name="Li Z."/>
            <person name="Yang G."/>
            <person name="Yang S."/>
            <person name="Bolund L."/>
            <person name="Kristiansen K."/>
            <person name="Zheng H."/>
            <person name="Li S."/>
            <person name="Zhang X."/>
            <person name="Yang H."/>
            <person name="Wang J."/>
            <person name="Sun R."/>
            <person name="Zhang B."/>
            <person name="Jiang S."/>
            <person name="Wang J."/>
            <person name="Du Y."/>
            <person name="Li S."/>
        </authorList>
    </citation>
    <scope>NUCLEOTIDE SEQUENCE [LARGE SCALE GENOMIC DNA]</scope>
    <source>
        <strain evidence="8">cv. 9930</strain>
    </source>
</reference>
<keyword evidence="8" id="KW-1185">Reference proteome</keyword>
<dbReference type="Gramene" id="KGN64967">
    <property type="protein sequence ID" value="KGN64967"/>
    <property type="gene ID" value="Csa_1G169420"/>
</dbReference>
<keyword evidence="2 5" id="KW-0812">Transmembrane</keyword>
<dbReference type="EMBL" id="CM002922">
    <property type="protein sequence ID" value="KGN64967.1"/>
    <property type="molecule type" value="Genomic_DNA"/>
</dbReference>
<dbReference type="GO" id="GO:0005886">
    <property type="term" value="C:plasma membrane"/>
    <property type="evidence" value="ECO:0000318"/>
    <property type="project" value="GO_Central"/>
</dbReference>
<reference evidence="7 8" key="3">
    <citation type="journal article" date="2010" name="BMC Genomics">
        <title>Transcriptome sequencing and comparative analysis of cucumber flowers with different sex types.</title>
        <authorList>
            <person name="Guo S."/>
            <person name="Zheng Y."/>
            <person name="Joung J.G."/>
            <person name="Liu S."/>
            <person name="Zhang Z."/>
            <person name="Crasta O.R."/>
            <person name="Sobral B.W."/>
            <person name="Xu Y."/>
            <person name="Huang S."/>
            <person name="Fei Z."/>
        </authorList>
    </citation>
    <scope>NUCLEOTIDE SEQUENCE [LARGE SCALE GENOMIC DNA]</scope>
    <source>
        <strain evidence="8">cv. 9930</strain>
    </source>
</reference>
<dbReference type="InterPro" id="IPR004864">
    <property type="entry name" value="LEA_2"/>
</dbReference>
<keyword evidence="3 5" id="KW-1133">Transmembrane helix</keyword>
<evidence type="ECO:0000313" key="8">
    <source>
        <dbReference type="Proteomes" id="UP000029981"/>
    </source>
</evidence>
<keyword evidence="4 5" id="KW-0472">Membrane</keyword>
<feature type="domain" description="Late embryogenesis abundant protein LEA-2 subgroup" evidence="6">
    <location>
        <begin position="79"/>
        <end position="181"/>
    </location>
</feature>
<dbReference type="PANTHER" id="PTHR31415">
    <property type="entry name" value="OS05G0367900 PROTEIN"/>
    <property type="match status" value="1"/>
</dbReference>
<evidence type="ECO:0000256" key="1">
    <source>
        <dbReference type="ARBA" id="ARBA00004167"/>
    </source>
</evidence>
<name>A0A0A0LVW5_CUCSA</name>
<evidence type="ECO:0000256" key="4">
    <source>
        <dbReference type="ARBA" id="ARBA00023136"/>
    </source>
</evidence>
<evidence type="ECO:0000256" key="2">
    <source>
        <dbReference type="ARBA" id="ARBA00022692"/>
    </source>
</evidence>
<proteinExistence type="predicted"/>
<dbReference type="Proteomes" id="UP000029981">
    <property type="component" value="Chromosome 1"/>
</dbReference>
<reference evidence="7 8" key="4">
    <citation type="journal article" date="2011" name="BMC Genomics">
        <title>RNA-Seq improves annotation of protein-coding genes in the cucumber genome.</title>
        <authorList>
            <person name="Li Z."/>
            <person name="Zhang Z."/>
            <person name="Yan P."/>
            <person name="Huang S."/>
            <person name="Fei Z."/>
            <person name="Lin K."/>
        </authorList>
    </citation>
    <scope>NUCLEOTIDE SEQUENCE [LARGE SCALE GENOMIC DNA]</scope>
    <source>
        <strain evidence="8">cv. 9930</strain>
    </source>
</reference>
<comment type="subcellular location">
    <subcellularLocation>
        <location evidence="1">Membrane</location>
        <topology evidence="1">Single-pass membrane protein</topology>
    </subcellularLocation>
</comment>
<dbReference type="AlphaFoldDB" id="A0A0A0LVW5"/>